<dbReference type="EMBL" id="JALJOS010000002">
    <property type="protein sequence ID" value="KAK9843233.1"/>
    <property type="molecule type" value="Genomic_DNA"/>
</dbReference>
<accession>A0AAW1SAF4</accession>
<dbReference type="AlphaFoldDB" id="A0AAW1SAF4"/>
<dbReference type="GO" id="GO:0005509">
    <property type="term" value="F:calcium ion binding"/>
    <property type="evidence" value="ECO:0007669"/>
    <property type="project" value="InterPro"/>
</dbReference>
<evidence type="ECO:0000256" key="1">
    <source>
        <dbReference type="ARBA" id="ARBA00022723"/>
    </source>
</evidence>
<dbReference type="Gene3D" id="1.10.238.10">
    <property type="entry name" value="EF-hand"/>
    <property type="match status" value="1"/>
</dbReference>
<reference evidence="6 7" key="1">
    <citation type="journal article" date="2024" name="Nat. Commun.">
        <title>Phylogenomics reveals the evolutionary origins of lichenization in chlorophyte algae.</title>
        <authorList>
            <person name="Puginier C."/>
            <person name="Libourel C."/>
            <person name="Otte J."/>
            <person name="Skaloud P."/>
            <person name="Haon M."/>
            <person name="Grisel S."/>
            <person name="Petersen M."/>
            <person name="Berrin J.G."/>
            <person name="Delaux P.M."/>
            <person name="Dal Grande F."/>
            <person name="Keller J."/>
        </authorList>
    </citation>
    <scope>NUCLEOTIDE SEQUENCE [LARGE SCALE GENOMIC DNA]</scope>
    <source>
        <strain evidence="6 7">SAG 2145</strain>
    </source>
</reference>
<keyword evidence="1" id="KW-0479">Metal-binding</keyword>
<evidence type="ECO:0000256" key="3">
    <source>
        <dbReference type="ARBA" id="ARBA00022837"/>
    </source>
</evidence>
<dbReference type="SUPFAM" id="SSF47473">
    <property type="entry name" value="EF-hand"/>
    <property type="match status" value="1"/>
</dbReference>
<dbReference type="InterPro" id="IPR011992">
    <property type="entry name" value="EF-hand-dom_pair"/>
</dbReference>
<dbReference type="Proteomes" id="UP001438707">
    <property type="component" value="Unassembled WGS sequence"/>
</dbReference>
<comment type="caution">
    <text evidence="6">The sequence shown here is derived from an EMBL/GenBank/DDBJ whole genome shotgun (WGS) entry which is preliminary data.</text>
</comment>
<keyword evidence="3" id="KW-0106">Calcium</keyword>
<dbReference type="InterPro" id="IPR018247">
    <property type="entry name" value="EF_Hand_1_Ca_BS"/>
</dbReference>
<dbReference type="PROSITE" id="PS00018">
    <property type="entry name" value="EF_HAND_1"/>
    <property type="match status" value="1"/>
</dbReference>
<name>A0AAW1SAF4_9CHLO</name>
<sequence>MIRRRLAQGQGRQLAKAYNLRQRDVRRLWTWFDRLDSGGLGLLNLEEACALPCFRCNPFAERIIRLVSPHEDGKLCFEDLLTVMGSVFRPGVPTTAKHVYAFALWDFDGDDLIGADDIRAGLKLLLHKKLSSEVIPGGGEEGLEIVSLTVDVGDEDQRAEDQLNELVERTLAEVDPEGLGIDYNDFSMLLQRMPDFLSNFQMSI</sequence>
<feature type="domain" description="EF-hand" evidence="5">
    <location>
        <begin position="93"/>
        <end position="128"/>
    </location>
</feature>
<dbReference type="PROSITE" id="PS50222">
    <property type="entry name" value="EF_HAND_2"/>
    <property type="match status" value="1"/>
</dbReference>
<keyword evidence="2" id="KW-0677">Repeat</keyword>
<evidence type="ECO:0000313" key="6">
    <source>
        <dbReference type="EMBL" id="KAK9843233.1"/>
    </source>
</evidence>
<gene>
    <name evidence="6" type="ORF">WJX74_009027</name>
</gene>
<keyword evidence="4" id="KW-0460">Magnesium</keyword>
<dbReference type="InterPro" id="IPR002048">
    <property type="entry name" value="EF_hand_dom"/>
</dbReference>
<dbReference type="PANTHER" id="PTHR45791">
    <property type="entry name" value="CALCIUM AND INTEGRIN BINDING FAMILY MEMBER 2"/>
    <property type="match status" value="1"/>
</dbReference>
<organism evidence="6 7">
    <name type="scientific">Apatococcus lobatus</name>
    <dbReference type="NCBI Taxonomy" id="904363"/>
    <lineage>
        <taxon>Eukaryota</taxon>
        <taxon>Viridiplantae</taxon>
        <taxon>Chlorophyta</taxon>
        <taxon>core chlorophytes</taxon>
        <taxon>Trebouxiophyceae</taxon>
        <taxon>Chlorellales</taxon>
        <taxon>Chlorellaceae</taxon>
        <taxon>Apatococcus</taxon>
    </lineage>
</organism>
<evidence type="ECO:0000256" key="2">
    <source>
        <dbReference type="ARBA" id="ARBA00022737"/>
    </source>
</evidence>
<protein>
    <recommendedName>
        <fullName evidence="5">EF-hand domain-containing protein</fullName>
    </recommendedName>
</protein>
<evidence type="ECO:0000256" key="4">
    <source>
        <dbReference type="ARBA" id="ARBA00022842"/>
    </source>
</evidence>
<proteinExistence type="predicted"/>
<evidence type="ECO:0000313" key="7">
    <source>
        <dbReference type="Proteomes" id="UP001438707"/>
    </source>
</evidence>
<dbReference type="PANTHER" id="PTHR45791:SF1">
    <property type="entry name" value="CALCIUM AND INTEGRIN BINDING FAMILY MEMBER 1"/>
    <property type="match status" value="1"/>
</dbReference>
<dbReference type="InterPro" id="IPR051433">
    <property type="entry name" value="CIBP"/>
</dbReference>
<evidence type="ECO:0000259" key="5">
    <source>
        <dbReference type="PROSITE" id="PS50222"/>
    </source>
</evidence>
<keyword evidence="7" id="KW-1185">Reference proteome</keyword>